<evidence type="ECO:0000256" key="1">
    <source>
        <dbReference type="SAM" id="SignalP"/>
    </source>
</evidence>
<feature type="non-terminal residue" evidence="2">
    <location>
        <position position="1"/>
    </location>
</feature>
<keyword evidence="3" id="KW-1185">Reference proteome</keyword>
<proteinExistence type="predicted"/>
<name>A0A699YQN9_HAELA</name>
<organism evidence="2 3">
    <name type="scientific">Haematococcus lacustris</name>
    <name type="common">Green alga</name>
    <name type="synonym">Haematococcus pluvialis</name>
    <dbReference type="NCBI Taxonomy" id="44745"/>
    <lineage>
        <taxon>Eukaryota</taxon>
        <taxon>Viridiplantae</taxon>
        <taxon>Chlorophyta</taxon>
        <taxon>core chlorophytes</taxon>
        <taxon>Chlorophyceae</taxon>
        <taxon>CS clade</taxon>
        <taxon>Chlamydomonadales</taxon>
        <taxon>Haematococcaceae</taxon>
        <taxon>Haematococcus</taxon>
    </lineage>
</organism>
<evidence type="ECO:0000313" key="3">
    <source>
        <dbReference type="Proteomes" id="UP000485058"/>
    </source>
</evidence>
<evidence type="ECO:0000313" key="2">
    <source>
        <dbReference type="EMBL" id="GFH08489.1"/>
    </source>
</evidence>
<feature type="signal peptide" evidence="1">
    <location>
        <begin position="1"/>
        <end position="33"/>
    </location>
</feature>
<dbReference type="EMBL" id="BLLF01000164">
    <property type="protein sequence ID" value="GFH08489.1"/>
    <property type="molecule type" value="Genomic_DNA"/>
</dbReference>
<feature type="non-terminal residue" evidence="2">
    <location>
        <position position="179"/>
    </location>
</feature>
<gene>
    <name evidence="2" type="ORF">HaLaN_03461</name>
</gene>
<sequence>MGTDTTVPQQTAAAVYCWAWLAYLTPACSPAQGTPCPWLAASPGPAQLQRAQSALPLRCMFSAALQSRSCRALPLSLADWVGSAACSALFAGTHQCQHARPSVPALSPLLNFLRATEDASFDKQTSFNKEQHANSLCKTARPYALLRARPSMPPPVLCSPMQPLPELGQPVIDPLVALL</sequence>
<protein>
    <submittedName>
        <fullName evidence="2">Uncharacterized protein</fullName>
    </submittedName>
</protein>
<keyword evidence="1" id="KW-0732">Signal</keyword>
<dbReference type="AlphaFoldDB" id="A0A699YQN9"/>
<comment type="caution">
    <text evidence="2">The sequence shown here is derived from an EMBL/GenBank/DDBJ whole genome shotgun (WGS) entry which is preliminary data.</text>
</comment>
<feature type="chain" id="PRO_5025643490" evidence="1">
    <location>
        <begin position="34"/>
        <end position="179"/>
    </location>
</feature>
<dbReference type="Proteomes" id="UP000485058">
    <property type="component" value="Unassembled WGS sequence"/>
</dbReference>
<accession>A0A699YQN9</accession>
<reference evidence="2 3" key="1">
    <citation type="submission" date="2020-02" db="EMBL/GenBank/DDBJ databases">
        <title>Draft genome sequence of Haematococcus lacustris strain NIES-144.</title>
        <authorList>
            <person name="Morimoto D."/>
            <person name="Nakagawa S."/>
            <person name="Yoshida T."/>
            <person name="Sawayama S."/>
        </authorList>
    </citation>
    <scope>NUCLEOTIDE SEQUENCE [LARGE SCALE GENOMIC DNA]</scope>
    <source>
        <strain evidence="2 3">NIES-144</strain>
    </source>
</reference>